<dbReference type="GO" id="GO:0003677">
    <property type="term" value="F:DNA binding"/>
    <property type="evidence" value="ECO:0007669"/>
    <property type="project" value="UniProtKB-KW"/>
</dbReference>
<dbReference type="PANTHER" id="PTHR30595:SF6">
    <property type="entry name" value="SCHLAFEN ALBA-2 DOMAIN-CONTAINING PROTEIN"/>
    <property type="match status" value="1"/>
</dbReference>
<dbReference type="SUPFAM" id="SSF46785">
    <property type="entry name" value="Winged helix' DNA-binding domain"/>
    <property type="match status" value="2"/>
</dbReference>
<keyword evidence="3" id="KW-0238">DNA-binding</keyword>
<dbReference type="InterPro" id="IPR054760">
    <property type="entry name" value="DIP2311-like_C"/>
</dbReference>
<dbReference type="InterPro" id="IPR036390">
    <property type="entry name" value="WH_DNA-bd_sf"/>
</dbReference>
<evidence type="ECO:0000313" key="3">
    <source>
        <dbReference type="EMBL" id="PWG60017.1"/>
    </source>
</evidence>
<accession>A0A2U2MT31</accession>
<name>A0A2U2MT31_9BIFI</name>
<comment type="caution">
    <text evidence="3">The sequence shown here is derived from an EMBL/GenBank/DDBJ whole genome shotgun (WGS) entry which is preliminary data.</text>
</comment>
<organism evidence="3 4">
    <name type="scientific">Bifidobacterium catulorum</name>
    <dbReference type="NCBI Taxonomy" id="1630173"/>
    <lineage>
        <taxon>Bacteria</taxon>
        <taxon>Bacillati</taxon>
        <taxon>Actinomycetota</taxon>
        <taxon>Actinomycetes</taxon>
        <taxon>Bifidobacteriales</taxon>
        <taxon>Bifidobacteriaceae</taxon>
        <taxon>Bifidobacterium</taxon>
    </lineage>
</organism>
<dbReference type="InterPro" id="IPR036388">
    <property type="entry name" value="WH-like_DNA-bd_sf"/>
</dbReference>
<protein>
    <submittedName>
        <fullName evidence="3">DNA-binding protein</fullName>
    </submittedName>
</protein>
<dbReference type="Pfam" id="PF22168">
    <property type="entry name" value="DIP2311-like_C"/>
    <property type="match status" value="1"/>
</dbReference>
<reference evidence="3 4" key="1">
    <citation type="journal article" date="2018" name="Int. J. Syst. Evol. Microbiol.">
        <title>Bifidobacterium catulorum sp. nov., a novel taxon from the faeces of the baby common marmoset (Callithrix jacchus).</title>
        <authorList>
            <person name="Modesto M."/>
            <person name="Michelini S."/>
            <person name="Oki K."/>
            <person name="Biavati B."/>
            <person name="Watanabe K."/>
            <person name="Mattarelli P."/>
        </authorList>
    </citation>
    <scope>NUCLEOTIDE SEQUENCE [LARGE SCALE GENOMIC DNA]</scope>
    <source>
        <strain evidence="3 4">MRM 8.19</strain>
    </source>
</reference>
<dbReference type="Gene3D" id="3.30.950.30">
    <property type="entry name" value="Schlafen, AAA domain"/>
    <property type="match status" value="1"/>
</dbReference>
<feature type="domain" description="Schlafen AlbA-2" evidence="1">
    <location>
        <begin position="6"/>
        <end position="112"/>
    </location>
</feature>
<dbReference type="Pfam" id="PF13749">
    <property type="entry name" value="HATPase_c_4"/>
    <property type="match status" value="1"/>
</dbReference>
<dbReference type="InterPro" id="IPR038475">
    <property type="entry name" value="RecG_C_sf"/>
</dbReference>
<evidence type="ECO:0000259" key="1">
    <source>
        <dbReference type="Pfam" id="PF04326"/>
    </source>
</evidence>
<dbReference type="EMBL" id="QFFN01000008">
    <property type="protein sequence ID" value="PWG60017.1"/>
    <property type="molecule type" value="Genomic_DNA"/>
</dbReference>
<gene>
    <name evidence="3" type="ORF">DF200_04435</name>
</gene>
<dbReference type="Gene3D" id="1.10.10.10">
    <property type="entry name" value="Winged helix-like DNA-binding domain superfamily/Winged helix DNA-binding domain"/>
    <property type="match status" value="1"/>
</dbReference>
<evidence type="ECO:0000259" key="2">
    <source>
        <dbReference type="Pfam" id="PF22168"/>
    </source>
</evidence>
<proteinExistence type="predicted"/>
<dbReference type="OrthoDB" id="9805115at2"/>
<feature type="domain" description="Transcriptional regulator DIP2311-like C-terminal" evidence="2">
    <location>
        <begin position="504"/>
        <end position="547"/>
    </location>
</feature>
<dbReference type="RefSeq" id="WP_109137078.1">
    <property type="nucleotide sequence ID" value="NZ_QFFN01000008.1"/>
</dbReference>
<keyword evidence="4" id="KW-1185">Reference proteome</keyword>
<dbReference type="PANTHER" id="PTHR30595">
    <property type="entry name" value="GLPR-RELATED TRANSCRIPTIONAL REPRESSOR"/>
    <property type="match status" value="1"/>
</dbReference>
<dbReference type="InterPro" id="IPR007421">
    <property type="entry name" value="Schlafen_AlbA_2_dom"/>
</dbReference>
<dbReference type="AlphaFoldDB" id="A0A2U2MT31"/>
<dbReference type="Proteomes" id="UP000245753">
    <property type="component" value="Unassembled WGS sequence"/>
</dbReference>
<dbReference type="InterPro" id="IPR038461">
    <property type="entry name" value="Schlafen_AlbA_2_dom_sf"/>
</dbReference>
<sequence>MIPSKETLRVEFKSERKRPQSDDEIVENVVALANTAGGMLYLGVEDDGRVTGAAKSHANINGLAAFIFNKTVPQQSVRTELMRENGVPVVSIEVDNSPQIVSTSGGKTLQRRLKADGSPEVVPLFVSQFISRLSQQRSYDYSDQPAPESTLADLDDTARNRLRECIRRTNAQSSLLAFDDADFDKALGLVTDDSHDPCPTVAGILTIGKVEALTRCVPSATATFQVMEGTTPRVNIDPFALPLVDMFEKIDGLMQPWNIDHEIMSGLVHVNVSDFNHQAFREAMVNAFCHRDYAEIGSVRFMIDNDGLTLANPGSFIEGVTESTLLTAQPRSRNPQLSLILKTAGFAERTGRGVDKIYAGTLSGGGMMPDYSQSNATEVVLFLRRTVPDEEFVVMVAREEKRRGGELSVWALIVLSLLREHHRLNLAQLCEFSHLEKRRIVGAVEDLVEGGVVEAVGGGASRAYILGMDSYRKADALPAYVRQKNISATRRVGLVLELAEKNGGNVSTSDVMDLLGLSYISAYRLLKKMESAGKVKHTGGGPSSRYVIV</sequence>
<dbReference type="Gene3D" id="3.30.565.60">
    <property type="match status" value="1"/>
</dbReference>
<evidence type="ECO:0000313" key="4">
    <source>
        <dbReference type="Proteomes" id="UP000245753"/>
    </source>
</evidence>
<dbReference type="Pfam" id="PF04326">
    <property type="entry name" value="SLFN_AlbA_2"/>
    <property type="match status" value="1"/>
</dbReference>